<protein>
    <submittedName>
        <fullName evidence="1">Uncharacterized protein</fullName>
    </submittedName>
</protein>
<sequence>MKVKLGKNASVFHDPYSGITVKPGKVVEITAIQARTSRIKAALNGGCLVITTDDTAAKSVIPKNTVSTPEELKKSFDSMVEAEATSEDLLKAFSKKEFKDIAEQYEIEVEKEDTKETILSAILEAFDEAKNVEE</sequence>
<organism evidence="1">
    <name type="scientific">Myoviridae sp. ct3Pt8</name>
    <dbReference type="NCBI Taxonomy" id="2826608"/>
    <lineage>
        <taxon>Viruses</taxon>
        <taxon>Duplodnaviria</taxon>
        <taxon>Heunggongvirae</taxon>
        <taxon>Uroviricota</taxon>
        <taxon>Caudoviricetes</taxon>
    </lineage>
</organism>
<name>A0A8S5MML6_9CAUD</name>
<accession>A0A8S5MML6</accession>
<reference evidence="1" key="1">
    <citation type="journal article" date="2021" name="Proc. Natl. Acad. Sci. U.S.A.">
        <title>A Catalog of Tens of Thousands of Viruses from Human Metagenomes Reveals Hidden Associations with Chronic Diseases.</title>
        <authorList>
            <person name="Tisza M.J."/>
            <person name="Buck C.B."/>
        </authorList>
    </citation>
    <scope>NUCLEOTIDE SEQUENCE</scope>
    <source>
        <strain evidence="1">Ct3Pt8</strain>
    </source>
</reference>
<dbReference type="EMBL" id="BK014935">
    <property type="protein sequence ID" value="DAD83402.1"/>
    <property type="molecule type" value="Genomic_DNA"/>
</dbReference>
<proteinExistence type="predicted"/>
<evidence type="ECO:0000313" key="1">
    <source>
        <dbReference type="EMBL" id="DAD83402.1"/>
    </source>
</evidence>